<comment type="similarity">
    <text evidence="1">Belongs to the proteasome subunit S5B/HSM3 family.</text>
</comment>
<dbReference type="SUPFAM" id="SSF48371">
    <property type="entry name" value="ARM repeat"/>
    <property type="match status" value="1"/>
</dbReference>
<accession>U5ETB0</accession>
<evidence type="ECO:0000313" key="3">
    <source>
        <dbReference type="EMBL" id="JAB57868.1"/>
    </source>
</evidence>
<dbReference type="AlphaFoldDB" id="U5ETB0"/>
<proteinExistence type="evidence at transcript level"/>
<sequence>MSEEWCREQLENLQIKDLRTNTLNEIKNQLVKLPANENEITSKFIKSPILLDCLEDSTTTNEQTALLCDILSICMSSLSLDTTNIKTTLERSLSHSNTSVQQLAIAEIEKLINSSSITNVFDVNLIILLVKCIESDDSKVGTPVIEILVKILPNFIHINSVKVNLENTLDRSDIVRCRTYEVGVKLARISQQLLENVEYILQKAIVELDSEDILLQLNLLEILSELPLYQHGFVYLENRKVFEKLVKKIELMEENPLSRILIPGLMRFFGNVAQIHPSKIFNGYPNVINALFDCLLANDYSILPVAFDTLANLASSNDGKKFLDSVPGQKMKVIARELYSMLRNLPSELKIRLLNCLEALFRIDPNLSDNQVTCITQSWYEIFSSSSDLTVIMEYAKNSFPDIKIASIGWLKAICLHKWGQEFFRNTAGFLEYLLDRKSEFDKNVLLEKYEIIRILSESDRVFDIETLNELRKYVREGAFYVQGVTEVAIEGGN</sequence>
<dbReference type="EMBL" id="GANO01002003">
    <property type="protein sequence ID" value="JAB57868.1"/>
    <property type="molecule type" value="mRNA"/>
</dbReference>
<dbReference type="InterPro" id="IPR011989">
    <property type="entry name" value="ARM-like"/>
</dbReference>
<dbReference type="InterPro" id="IPR019538">
    <property type="entry name" value="PSMD5"/>
</dbReference>
<dbReference type="PANTHER" id="PTHR13554:SF10">
    <property type="entry name" value="26S PROTEASOME NON-ATPASE REGULATORY SUBUNIT 5"/>
    <property type="match status" value="1"/>
</dbReference>
<evidence type="ECO:0000256" key="2">
    <source>
        <dbReference type="ARBA" id="ARBA00014933"/>
    </source>
</evidence>
<dbReference type="InterPro" id="IPR016024">
    <property type="entry name" value="ARM-type_fold"/>
</dbReference>
<name>U5ETB0_9DIPT</name>
<protein>
    <recommendedName>
        <fullName evidence="2">26S proteasome non-ATPase regulatory subunit 5</fullName>
    </recommendedName>
</protein>
<dbReference type="Gene3D" id="1.25.10.10">
    <property type="entry name" value="Leucine-rich Repeat Variant"/>
    <property type="match status" value="1"/>
</dbReference>
<dbReference type="PANTHER" id="PTHR13554">
    <property type="entry name" value="26S PROTEASOME NON-ATPASE REGULATORY SUBUNIT 5-RELATED"/>
    <property type="match status" value="1"/>
</dbReference>
<keyword evidence="3" id="KW-0647">Proteasome</keyword>
<organism evidence="3">
    <name type="scientific">Corethrella appendiculata</name>
    <dbReference type="NCBI Taxonomy" id="1370023"/>
    <lineage>
        <taxon>Eukaryota</taxon>
        <taxon>Metazoa</taxon>
        <taxon>Ecdysozoa</taxon>
        <taxon>Arthropoda</taxon>
        <taxon>Hexapoda</taxon>
        <taxon>Insecta</taxon>
        <taxon>Pterygota</taxon>
        <taxon>Neoptera</taxon>
        <taxon>Endopterygota</taxon>
        <taxon>Diptera</taxon>
        <taxon>Nematocera</taxon>
        <taxon>Culicoidea</taxon>
        <taxon>Chaoboridae</taxon>
        <taxon>Corethrella</taxon>
    </lineage>
</organism>
<dbReference type="Pfam" id="PF10508">
    <property type="entry name" value="Proteasom_PSMB"/>
    <property type="match status" value="1"/>
</dbReference>
<dbReference type="GO" id="GO:0000502">
    <property type="term" value="C:proteasome complex"/>
    <property type="evidence" value="ECO:0007669"/>
    <property type="project" value="UniProtKB-KW"/>
</dbReference>
<dbReference type="GO" id="GO:0005829">
    <property type="term" value="C:cytosol"/>
    <property type="evidence" value="ECO:0007669"/>
    <property type="project" value="TreeGrafter"/>
</dbReference>
<evidence type="ECO:0000256" key="1">
    <source>
        <dbReference type="ARBA" id="ARBA00006823"/>
    </source>
</evidence>
<dbReference type="GO" id="GO:0043248">
    <property type="term" value="P:proteasome assembly"/>
    <property type="evidence" value="ECO:0007669"/>
    <property type="project" value="InterPro"/>
</dbReference>
<reference evidence="3" key="1">
    <citation type="journal article" date="2014" name="Insect Biochem. Mol. Biol.">
        <title>An insight into the sialome of the frog biting fly, Corethrella appendiculata.</title>
        <authorList>
            <person name="Ribeiro J.M.C."/>
            <person name="Chagas A.C."/>
            <person name="Pham V.M."/>
            <person name="Lounibos L.P."/>
            <person name="Calvo E."/>
        </authorList>
    </citation>
    <scope>NUCLEOTIDE SEQUENCE</scope>
    <source>
        <tissue evidence="3">Salivary glands</tissue>
    </source>
</reference>